<dbReference type="SUPFAM" id="SSF52540">
    <property type="entry name" value="P-loop containing nucleoside triphosphate hydrolases"/>
    <property type="match status" value="1"/>
</dbReference>
<dbReference type="PROSITE" id="PS50929">
    <property type="entry name" value="ABC_TM1F"/>
    <property type="match status" value="1"/>
</dbReference>
<dbReference type="Gene3D" id="3.40.50.300">
    <property type="entry name" value="P-loop containing nucleotide triphosphate hydrolases"/>
    <property type="match status" value="1"/>
</dbReference>
<evidence type="ECO:0000313" key="11">
    <source>
        <dbReference type="Proteomes" id="UP001527181"/>
    </source>
</evidence>
<evidence type="ECO:0000256" key="4">
    <source>
        <dbReference type="ARBA" id="ARBA00022840"/>
    </source>
</evidence>
<evidence type="ECO:0000259" key="9">
    <source>
        <dbReference type="PROSITE" id="PS50929"/>
    </source>
</evidence>
<dbReference type="SUPFAM" id="SSF90123">
    <property type="entry name" value="ABC transporter transmembrane region"/>
    <property type="match status" value="1"/>
</dbReference>
<evidence type="ECO:0000256" key="7">
    <source>
        <dbReference type="SAM" id="Phobius"/>
    </source>
</evidence>
<evidence type="ECO:0000256" key="2">
    <source>
        <dbReference type="ARBA" id="ARBA00022692"/>
    </source>
</evidence>
<dbReference type="PANTHER" id="PTHR43394">
    <property type="entry name" value="ATP-DEPENDENT PERMEASE MDL1, MITOCHONDRIAL"/>
    <property type="match status" value="1"/>
</dbReference>
<keyword evidence="2 7" id="KW-0812">Transmembrane</keyword>
<dbReference type="InterPro" id="IPR039421">
    <property type="entry name" value="Type_1_exporter"/>
</dbReference>
<sequence>MSRNTSLSMSWLLRYVIPVRGRLLFLLVMLLVSTAFQLVNPQIVQQFIDTAASQGTLSTLLLLAGLYLIIAALTQLITVAISYLGNDISWRATNTLRADLLKHCLGLDMHFHNRKTPGEMIERIDGDVTGMSNFFAMFIVQVIGSFILLAGILGFMFTVNWPIALAMAIFTLLSIGFMTFIRNMGVSSSKDERAASASLFGLIEERIAGIEDVQANGAVPYVINRFHQAMHKVFRTGRKAWMLRVVPWNTTVVLFAIAVTVVLLLGVHYYLIGQISLGTLFLIFQYTQMLNTPIEQLGDQIQEFQKAKSGMMRSQELLSLQSEIVDGTKEQLPDGALGLEFDHVTFGYNEEKVVLHDITFAVQPGQRLGIIGRTGSGKSSISRLLLRLYNIDSGIIRIGGEDIRSLKLETLYRRVGMVTQDVQLFDGTLRDNLTLFDPEITDESIFETTDRLGLRQWIDALPNGLDSHLSSGGTSLSAGEAQLFALTRVFLTNPSIIVLDEPSSRLDAATEAMLQTAVDQLMEQCTGIIIAHRLATLEQVDAIMVLQHGRIVELGPREELASDPSSHYAMLLRTGREEELA</sequence>
<comment type="subcellular location">
    <subcellularLocation>
        <location evidence="1">Cell membrane</location>
        <topology evidence="1">Multi-pass membrane protein</topology>
    </subcellularLocation>
</comment>
<dbReference type="Pfam" id="PF00664">
    <property type="entry name" value="ABC_membrane"/>
    <property type="match status" value="1"/>
</dbReference>
<reference evidence="10 11" key="1">
    <citation type="submission" date="2022-05" db="EMBL/GenBank/DDBJ databases">
        <title>Genome Sequencing of Bee-Associated Microbes.</title>
        <authorList>
            <person name="Dunlap C."/>
        </authorList>
    </citation>
    <scope>NUCLEOTIDE SEQUENCE [LARGE SCALE GENOMIC DNA]</scope>
    <source>
        <strain evidence="10 11">NRRL B-04010</strain>
    </source>
</reference>
<evidence type="ECO:0000256" key="3">
    <source>
        <dbReference type="ARBA" id="ARBA00022741"/>
    </source>
</evidence>
<dbReference type="InterPro" id="IPR003593">
    <property type="entry name" value="AAA+_ATPase"/>
</dbReference>
<dbReference type="RefSeq" id="WP_268598758.1">
    <property type="nucleotide sequence ID" value="NZ_JAMDNP010000068.1"/>
</dbReference>
<dbReference type="CDD" id="cd07346">
    <property type="entry name" value="ABC_6TM_exporters"/>
    <property type="match status" value="1"/>
</dbReference>
<evidence type="ECO:0000313" key="10">
    <source>
        <dbReference type="EMBL" id="MCY9763819.1"/>
    </source>
</evidence>
<feature type="transmembrane region" description="Helical" evidence="7">
    <location>
        <begin position="57"/>
        <end position="84"/>
    </location>
</feature>
<dbReference type="GO" id="GO:0005524">
    <property type="term" value="F:ATP binding"/>
    <property type="evidence" value="ECO:0007669"/>
    <property type="project" value="UniProtKB-KW"/>
</dbReference>
<protein>
    <submittedName>
        <fullName evidence="10">ABC transporter ATP-binding protein/permease</fullName>
    </submittedName>
</protein>
<evidence type="ECO:0000256" key="6">
    <source>
        <dbReference type="ARBA" id="ARBA00023136"/>
    </source>
</evidence>
<feature type="domain" description="ABC transmembrane type-1" evidence="9">
    <location>
        <begin position="24"/>
        <end position="306"/>
    </location>
</feature>
<keyword evidence="11" id="KW-1185">Reference proteome</keyword>
<feature type="transmembrane region" description="Helical" evidence="7">
    <location>
        <begin position="163"/>
        <end position="181"/>
    </location>
</feature>
<feature type="domain" description="ABC transporter" evidence="8">
    <location>
        <begin position="339"/>
        <end position="573"/>
    </location>
</feature>
<dbReference type="SMART" id="SM00382">
    <property type="entry name" value="AAA"/>
    <property type="match status" value="1"/>
</dbReference>
<accession>A0ABT4H4D9</accession>
<dbReference type="InterPro" id="IPR011527">
    <property type="entry name" value="ABC1_TM_dom"/>
</dbReference>
<organism evidence="10 11">
    <name type="scientific">Paenibacillus alvei</name>
    <name type="common">Bacillus alvei</name>
    <dbReference type="NCBI Taxonomy" id="44250"/>
    <lineage>
        <taxon>Bacteria</taxon>
        <taxon>Bacillati</taxon>
        <taxon>Bacillota</taxon>
        <taxon>Bacilli</taxon>
        <taxon>Bacillales</taxon>
        <taxon>Paenibacillaceae</taxon>
        <taxon>Paenibacillus</taxon>
    </lineage>
</organism>
<keyword evidence="4 10" id="KW-0067">ATP-binding</keyword>
<dbReference type="PROSITE" id="PS50893">
    <property type="entry name" value="ABC_TRANSPORTER_2"/>
    <property type="match status" value="1"/>
</dbReference>
<dbReference type="Gene3D" id="1.20.1560.10">
    <property type="entry name" value="ABC transporter type 1, transmembrane domain"/>
    <property type="match status" value="1"/>
</dbReference>
<evidence type="ECO:0000256" key="5">
    <source>
        <dbReference type="ARBA" id="ARBA00022989"/>
    </source>
</evidence>
<keyword evidence="3" id="KW-0547">Nucleotide-binding</keyword>
<dbReference type="EMBL" id="JAMDNP010000068">
    <property type="protein sequence ID" value="MCY9763819.1"/>
    <property type="molecule type" value="Genomic_DNA"/>
</dbReference>
<dbReference type="Pfam" id="PF00005">
    <property type="entry name" value="ABC_tran"/>
    <property type="match status" value="1"/>
</dbReference>
<dbReference type="InterPro" id="IPR027417">
    <property type="entry name" value="P-loop_NTPase"/>
</dbReference>
<gene>
    <name evidence="10" type="ORF">M5X12_25245</name>
</gene>
<feature type="transmembrane region" description="Helical" evidence="7">
    <location>
        <begin position="134"/>
        <end position="157"/>
    </location>
</feature>
<evidence type="ECO:0000256" key="1">
    <source>
        <dbReference type="ARBA" id="ARBA00004651"/>
    </source>
</evidence>
<keyword evidence="6 7" id="KW-0472">Membrane</keyword>
<dbReference type="PANTHER" id="PTHR43394:SF1">
    <property type="entry name" value="ATP-BINDING CASSETTE SUB-FAMILY B MEMBER 10, MITOCHONDRIAL"/>
    <property type="match status" value="1"/>
</dbReference>
<proteinExistence type="predicted"/>
<evidence type="ECO:0000259" key="8">
    <source>
        <dbReference type="PROSITE" id="PS50893"/>
    </source>
</evidence>
<dbReference type="InterPro" id="IPR003439">
    <property type="entry name" value="ABC_transporter-like_ATP-bd"/>
</dbReference>
<dbReference type="Proteomes" id="UP001527181">
    <property type="component" value="Unassembled WGS sequence"/>
</dbReference>
<feature type="transmembrane region" description="Helical" evidence="7">
    <location>
        <begin position="245"/>
        <end position="271"/>
    </location>
</feature>
<dbReference type="InterPro" id="IPR036640">
    <property type="entry name" value="ABC1_TM_sf"/>
</dbReference>
<keyword evidence="5 7" id="KW-1133">Transmembrane helix</keyword>
<name>A0ABT4H4D9_PAEAL</name>
<comment type="caution">
    <text evidence="10">The sequence shown here is derived from an EMBL/GenBank/DDBJ whole genome shotgun (WGS) entry which is preliminary data.</text>
</comment>